<feature type="binding site" evidence="6">
    <location>
        <position position="98"/>
    </location>
    <ligand>
        <name>S-adenosyl-L-methionine</name>
        <dbReference type="ChEBI" id="CHEBI:59789"/>
    </ligand>
</feature>
<dbReference type="NCBIfam" id="TIGR00755">
    <property type="entry name" value="ksgA"/>
    <property type="match status" value="1"/>
</dbReference>
<dbReference type="InterPro" id="IPR011530">
    <property type="entry name" value="rRNA_adenine_dimethylase"/>
</dbReference>
<feature type="binding site" evidence="6">
    <location>
        <position position="11"/>
    </location>
    <ligand>
        <name>S-adenosyl-L-methionine</name>
        <dbReference type="ChEBI" id="CHEBI:59789"/>
    </ligand>
</feature>
<dbReference type="PANTHER" id="PTHR11727">
    <property type="entry name" value="DIMETHYLADENOSINE TRANSFERASE"/>
    <property type="match status" value="1"/>
</dbReference>
<dbReference type="HOGENOM" id="CLU_041220_0_2_2"/>
<reference evidence="8 9" key="1">
    <citation type="journal article" date="2012" name="Environ. Microbiol.">
        <title>The genome of the ammonia-oxidizing Candidatus Nitrososphaera gargensis: insights into metabolic versatility and environmental adaptations.</title>
        <authorList>
            <person name="Spang A."/>
            <person name="Poehlein A."/>
            <person name="Offre P."/>
            <person name="Zumbragel S."/>
            <person name="Haider S."/>
            <person name="Rychlik N."/>
            <person name="Nowka B."/>
            <person name="Schmeisser C."/>
            <person name="Lebedeva E.V."/>
            <person name="Rattei T."/>
            <person name="Bohm C."/>
            <person name="Schmid M."/>
            <person name="Galushko A."/>
            <person name="Hatzenpichler R."/>
            <person name="Weinmaier T."/>
            <person name="Daniel R."/>
            <person name="Schleper C."/>
            <person name="Spieck E."/>
            <person name="Streit W."/>
            <person name="Wagner M."/>
        </authorList>
    </citation>
    <scope>NUCLEOTIDE SEQUENCE [LARGE SCALE GENOMIC DNA]</scope>
    <source>
        <strain evidence="9">Ga9.2</strain>
    </source>
</reference>
<comment type="similarity">
    <text evidence="6">Belongs to the class I-like SAM-binding methyltransferase superfamily. rRNA adenine N(6)-methyltransferase family.</text>
</comment>
<dbReference type="SUPFAM" id="SSF53335">
    <property type="entry name" value="S-adenosyl-L-methionine-dependent methyltransferases"/>
    <property type="match status" value="1"/>
</dbReference>
<evidence type="ECO:0000259" key="7">
    <source>
        <dbReference type="SMART" id="SM00650"/>
    </source>
</evidence>
<dbReference type="CDD" id="cd02440">
    <property type="entry name" value="AdoMet_MTases"/>
    <property type="match status" value="1"/>
</dbReference>
<evidence type="ECO:0000256" key="5">
    <source>
        <dbReference type="ARBA" id="ARBA00022884"/>
    </source>
</evidence>
<dbReference type="InterPro" id="IPR020598">
    <property type="entry name" value="rRNA_Ade_methylase_Trfase_N"/>
</dbReference>
<dbReference type="STRING" id="1237085.Ngar_c25180"/>
<proteinExistence type="inferred from homology"/>
<name>K0IDG2_NITGG</name>
<dbReference type="InterPro" id="IPR020596">
    <property type="entry name" value="rRNA_Ade_Mease_Trfase_CS"/>
</dbReference>
<dbReference type="AlphaFoldDB" id="K0IDG2"/>
<feature type="binding site" evidence="6">
    <location>
        <position position="83"/>
    </location>
    <ligand>
        <name>S-adenosyl-L-methionine</name>
        <dbReference type="ChEBI" id="CHEBI:59789"/>
    </ligand>
</feature>
<dbReference type="PROSITE" id="PS51689">
    <property type="entry name" value="SAM_RNA_A_N6_MT"/>
    <property type="match status" value="1"/>
</dbReference>
<evidence type="ECO:0000313" key="9">
    <source>
        <dbReference type="Proteomes" id="UP000008037"/>
    </source>
</evidence>
<accession>K0IDG2</accession>
<dbReference type="InParanoid" id="K0IDG2"/>
<dbReference type="RefSeq" id="WP_015019976.1">
    <property type="nucleotide sequence ID" value="NC_018719.1"/>
</dbReference>
<feature type="binding site" evidence="6">
    <location>
        <position position="38"/>
    </location>
    <ligand>
        <name>S-adenosyl-L-methionine</name>
        <dbReference type="ChEBI" id="CHEBI:59789"/>
    </ligand>
</feature>
<dbReference type="InterPro" id="IPR029063">
    <property type="entry name" value="SAM-dependent_MTases_sf"/>
</dbReference>
<evidence type="ECO:0000256" key="6">
    <source>
        <dbReference type="PROSITE-ProRule" id="PRU01026"/>
    </source>
</evidence>
<keyword evidence="4 6" id="KW-0949">S-adenosyl-L-methionine</keyword>
<dbReference type="EMBL" id="CP002408">
    <property type="protein sequence ID" value="AFU59441.1"/>
    <property type="molecule type" value="Genomic_DNA"/>
</dbReference>
<feature type="binding site" evidence="6">
    <location>
        <position position="13"/>
    </location>
    <ligand>
        <name>S-adenosyl-L-methionine</name>
        <dbReference type="ChEBI" id="CHEBI:59789"/>
    </ligand>
</feature>
<evidence type="ECO:0000256" key="1">
    <source>
        <dbReference type="ARBA" id="ARBA00022552"/>
    </source>
</evidence>
<dbReference type="InterPro" id="IPR001737">
    <property type="entry name" value="KsgA/Erm"/>
</dbReference>
<dbReference type="Proteomes" id="UP000008037">
    <property type="component" value="Chromosome"/>
</dbReference>
<dbReference type="GO" id="GO:0003723">
    <property type="term" value="F:RNA binding"/>
    <property type="evidence" value="ECO:0007669"/>
    <property type="project" value="UniProtKB-UniRule"/>
</dbReference>
<evidence type="ECO:0000313" key="8">
    <source>
        <dbReference type="EMBL" id="AFU59441.1"/>
    </source>
</evidence>
<dbReference type="GeneID" id="13794536"/>
<sequence length="241" mass="26906">MPNITKTLGQHMLVDARVLGKIIDAARISKNETVLEAGTGRGILTAELCKVARHVVSYEVDRKLYQQAQERLQFQNLELANADLFKTTGLRFDVFVSNLPYSRSRDAFEWLAVQKFNRAIVMVQEEFADKLAARPGSKNYRAISALAAHCFAIERLFSVGRQSFQPQPKVESVVIRIVPTNTVTKETIKNLNLLFSKRNKKASTVAAKARVKVDFGSKRVDQLAPGDLIRVAESISNVCSI</sequence>
<dbReference type="PANTHER" id="PTHR11727:SF7">
    <property type="entry name" value="DIMETHYLADENOSINE TRANSFERASE-RELATED"/>
    <property type="match status" value="1"/>
</dbReference>
<gene>
    <name evidence="8" type="primary">rsmA</name>
    <name evidence="8" type="ordered locus">Ngar_c25180</name>
</gene>
<feature type="binding site" evidence="6">
    <location>
        <position position="59"/>
    </location>
    <ligand>
        <name>S-adenosyl-L-methionine</name>
        <dbReference type="ChEBI" id="CHEBI:59789"/>
    </ligand>
</feature>
<evidence type="ECO:0000256" key="2">
    <source>
        <dbReference type="ARBA" id="ARBA00022603"/>
    </source>
</evidence>
<protein>
    <submittedName>
        <fullName evidence="8">Putative ribosomal RNA small subunit methyltransferase A</fullName>
        <ecNumber evidence="8">2.1.1.-</ecNumber>
    </submittedName>
</protein>
<dbReference type="Pfam" id="PF00398">
    <property type="entry name" value="RrnaAD"/>
    <property type="match status" value="1"/>
</dbReference>
<dbReference type="OrthoDB" id="9883at2157"/>
<dbReference type="Gene3D" id="3.40.50.150">
    <property type="entry name" value="Vaccinia Virus protein VP39"/>
    <property type="match status" value="1"/>
</dbReference>
<dbReference type="PROSITE" id="PS01131">
    <property type="entry name" value="RRNA_A_DIMETH"/>
    <property type="match status" value="1"/>
</dbReference>
<keyword evidence="9" id="KW-1185">Reference proteome</keyword>
<keyword evidence="1" id="KW-0698">rRNA processing</keyword>
<dbReference type="SMART" id="SM00650">
    <property type="entry name" value="rADc"/>
    <property type="match status" value="1"/>
</dbReference>
<organism evidence="8 9">
    <name type="scientific">Nitrososphaera gargensis (strain Ga9.2)</name>
    <dbReference type="NCBI Taxonomy" id="1237085"/>
    <lineage>
        <taxon>Archaea</taxon>
        <taxon>Nitrososphaerota</taxon>
        <taxon>Nitrososphaeria</taxon>
        <taxon>Nitrososphaerales</taxon>
        <taxon>Nitrososphaeraceae</taxon>
        <taxon>Nitrososphaera</taxon>
    </lineage>
</organism>
<dbReference type="EC" id="2.1.1.-" evidence="8"/>
<keyword evidence="5 6" id="KW-0694">RNA-binding</keyword>
<keyword evidence="2 6" id="KW-0489">Methyltransferase</keyword>
<dbReference type="KEGG" id="nga:Ngar_c25180"/>
<feature type="domain" description="Ribosomal RNA adenine methylase transferase N-terminal" evidence="7">
    <location>
        <begin position="18"/>
        <end position="181"/>
    </location>
</feature>
<keyword evidence="3 6" id="KW-0808">Transferase</keyword>
<evidence type="ECO:0000256" key="4">
    <source>
        <dbReference type="ARBA" id="ARBA00022691"/>
    </source>
</evidence>
<evidence type="ECO:0000256" key="3">
    <source>
        <dbReference type="ARBA" id="ARBA00022679"/>
    </source>
</evidence>
<dbReference type="GO" id="GO:0000179">
    <property type="term" value="F:rRNA (adenine-N6,N6-)-dimethyltransferase activity"/>
    <property type="evidence" value="ECO:0007669"/>
    <property type="project" value="UniProtKB-UniRule"/>
</dbReference>